<name>A0A9D4PCK5_RHISA</name>
<feature type="compositionally biased region" description="Basic and acidic residues" evidence="2">
    <location>
        <begin position="439"/>
        <end position="483"/>
    </location>
</feature>
<evidence type="ECO:0000256" key="2">
    <source>
        <dbReference type="SAM" id="MobiDB-lite"/>
    </source>
</evidence>
<dbReference type="VEuPathDB" id="VectorBase:RSAN_043334"/>
<feature type="compositionally biased region" description="Basic and acidic residues" evidence="2">
    <location>
        <begin position="1066"/>
        <end position="1085"/>
    </location>
</feature>
<feature type="compositionally biased region" description="Basic residues" evidence="2">
    <location>
        <begin position="980"/>
        <end position="1018"/>
    </location>
</feature>
<feature type="compositionally biased region" description="Basic residues" evidence="2">
    <location>
        <begin position="1211"/>
        <end position="1232"/>
    </location>
</feature>
<feature type="region of interest" description="Disordered" evidence="2">
    <location>
        <begin position="886"/>
        <end position="1647"/>
    </location>
</feature>
<feature type="region of interest" description="Disordered" evidence="2">
    <location>
        <begin position="1879"/>
        <end position="1904"/>
    </location>
</feature>
<dbReference type="InterPro" id="IPR008753">
    <property type="entry name" value="Peptidase_M13_N"/>
</dbReference>
<feature type="compositionally biased region" description="Polar residues" evidence="2">
    <location>
        <begin position="1250"/>
        <end position="1263"/>
    </location>
</feature>
<feature type="compositionally biased region" description="Basic and acidic residues" evidence="2">
    <location>
        <begin position="1181"/>
        <end position="1210"/>
    </location>
</feature>
<feature type="compositionally biased region" description="Polar residues" evidence="2">
    <location>
        <begin position="1585"/>
        <end position="1596"/>
    </location>
</feature>
<feature type="compositionally biased region" description="Basic residues" evidence="2">
    <location>
        <begin position="484"/>
        <end position="494"/>
    </location>
</feature>
<keyword evidence="5" id="KW-1185">Reference proteome</keyword>
<evidence type="ECO:0000313" key="5">
    <source>
        <dbReference type="Proteomes" id="UP000821837"/>
    </source>
</evidence>
<dbReference type="SUPFAM" id="SSF55486">
    <property type="entry name" value="Metalloproteases ('zincins'), catalytic domain"/>
    <property type="match status" value="2"/>
</dbReference>
<dbReference type="GO" id="GO:0016485">
    <property type="term" value="P:protein processing"/>
    <property type="evidence" value="ECO:0007669"/>
    <property type="project" value="TreeGrafter"/>
</dbReference>
<protein>
    <recommendedName>
        <fullName evidence="3">Peptidase M13 N-terminal domain-containing protein</fullName>
    </recommendedName>
</protein>
<feature type="compositionally biased region" description="Basic and acidic residues" evidence="2">
    <location>
        <begin position="935"/>
        <end position="953"/>
    </location>
</feature>
<feature type="region of interest" description="Disordered" evidence="2">
    <location>
        <begin position="330"/>
        <end position="351"/>
    </location>
</feature>
<feature type="compositionally biased region" description="Basic residues" evidence="2">
    <location>
        <begin position="822"/>
        <end position="834"/>
    </location>
</feature>
<feature type="compositionally biased region" description="Basic residues" evidence="2">
    <location>
        <begin position="1546"/>
        <end position="1573"/>
    </location>
</feature>
<dbReference type="Gene3D" id="3.40.390.10">
    <property type="entry name" value="Collagenase (Catalytic Domain)"/>
    <property type="match status" value="2"/>
</dbReference>
<dbReference type="GO" id="GO:0005886">
    <property type="term" value="C:plasma membrane"/>
    <property type="evidence" value="ECO:0007669"/>
    <property type="project" value="TreeGrafter"/>
</dbReference>
<dbReference type="Proteomes" id="UP000821837">
    <property type="component" value="Unassembled WGS sequence"/>
</dbReference>
<organism evidence="4 5">
    <name type="scientific">Rhipicephalus sanguineus</name>
    <name type="common">Brown dog tick</name>
    <name type="synonym">Ixodes sanguineus</name>
    <dbReference type="NCBI Taxonomy" id="34632"/>
    <lineage>
        <taxon>Eukaryota</taxon>
        <taxon>Metazoa</taxon>
        <taxon>Ecdysozoa</taxon>
        <taxon>Arthropoda</taxon>
        <taxon>Chelicerata</taxon>
        <taxon>Arachnida</taxon>
        <taxon>Acari</taxon>
        <taxon>Parasitiformes</taxon>
        <taxon>Ixodida</taxon>
        <taxon>Ixodoidea</taxon>
        <taxon>Ixodidae</taxon>
        <taxon>Rhipicephalinae</taxon>
        <taxon>Rhipicephalus</taxon>
        <taxon>Rhipicephalus</taxon>
    </lineage>
</organism>
<dbReference type="GO" id="GO:0004222">
    <property type="term" value="F:metalloendopeptidase activity"/>
    <property type="evidence" value="ECO:0007669"/>
    <property type="project" value="InterPro"/>
</dbReference>
<feature type="compositionally biased region" description="Basic residues" evidence="2">
    <location>
        <begin position="1731"/>
        <end position="1811"/>
    </location>
</feature>
<feature type="compositionally biased region" description="Basic and acidic residues" evidence="2">
    <location>
        <begin position="1598"/>
        <end position="1612"/>
    </location>
</feature>
<feature type="compositionally biased region" description="Basic and acidic residues" evidence="2">
    <location>
        <begin position="1415"/>
        <end position="1431"/>
    </location>
</feature>
<feature type="region of interest" description="Disordered" evidence="2">
    <location>
        <begin position="1680"/>
        <end position="1811"/>
    </location>
</feature>
<feature type="compositionally biased region" description="Basic residues" evidence="2">
    <location>
        <begin position="35"/>
        <end position="44"/>
    </location>
</feature>
<dbReference type="Gene3D" id="1.10.1380.10">
    <property type="entry name" value="Neutral endopeptidase , domain2"/>
    <property type="match status" value="1"/>
</dbReference>
<dbReference type="PANTHER" id="PTHR11733:SF241">
    <property type="entry name" value="GH26575P-RELATED"/>
    <property type="match status" value="1"/>
</dbReference>
<evidence type="ECO:0000259" key="3">
    <source>
        <dbReference type="Pfam" id="PF05649"/>
    </source>
</evidence>
<feature type="compositionally biased region" description="Low complexity" evidence="2">
    <location>
        <begin position="1880"/>
        <end position="1898"/>
    </location>
</feature>
<feature type="region of interest" description="Disordered" evidence="2">
    <location>
        <begin position="167"/>
        <end position="267"/>
    </location>
</feature>
<dbReference type="Pfam" id="PF05649">
    <property type="entry name" value="Peptidase_M13_N"/>
    <property type="match status" value="1"/>
</dbReference>
<feature type="compositionally biased region" description="Basic and acidic residues" evidence="2">
    <location>
        <begin position="1353"/>
        <end position="1408"/>
    </location>
</feature>
<feature type="compositionally biased region" description="Basic residues" evidence="2">
    <location>
        <begin position="1432"/>
        <end position="1465"/>
    </location>
</feature>
<feature type="compositionally biased region" description="Polar residues" evidence="2">
    <location>
        <begin position="118"/>
        <end position="127"/>
    </location>
</feature>
<feature type="region of interest" description="Disordered" evidence="2">
    <location>
        <begin position="382"/>
        <end position="845"/>
    </location>
</feature>
<accession>A0A9D4PCK5</accession>
<feature type="compositionally biased region" description="Basic and acidic residues" evidence="2">
    <location>
        <begin position="1154"/>
        <end position="1165"/>
    </location>
</feature>
<dbReference type="EMBL" id="JABSTV010001255">
    <property type="protein sequence ID" value="KAH7935933.1"/>
    <property type="molecule type" value="Genomic_DNA"/>
</dbReference>
<comment type="caution">
    <text evidence="4">The sequence shown here is derived from an EMBL/GenBank/DDBJ whole genome shotgun (WGS) entry which is preliminary data.</text>
</comment>
<reference evidence="4" key="2">
    <citation type="submission" date="2021-09" db="EMBL/GenBank/DDBJ databases">
        <authorList>
            <person name="Jia N."/>
            <person name="Wang J."/>
            <person name="Shi W."/>
            <person name="Du L."/>
            <person name="Sun Y."/>
            <person name="Zhan W."/>
            <person name="Jiang J."/>
            <person name="Wang Q."/>
            <person name="Zhang B."/>
            <person name="Ji P."/>
            <person name="Sakyi L.B."/>
            <person name="Cui X."/>
            <person name="Yuan T."/>
            <person name="Jiang B."/>
            <person name="Yang W."/>
            <person name="Lam T.T.-Y."/>
            <person name="Chang Q."/>
            <person name="Ding S."/>
            <person name="Wang X."/>
            <person name="Zhu J."/>
            <person name="Ruan X."/>
            <person name="Zhao L."/>
            <person name="Wei J."/>
            <person name="Que T."/>
            <person name="Du C."/>
            <person name="Cheng J."/>
            <person name="Dai P."/>
            <person name="Han X."/>
            <person name="Huang E."/>
            <person name="Gao Y."/>
            <person name="Liu J."/>
            <person name="Shao H."/>
            <person name="Ye R."/>
            <person name="Li L."/>
            <person name="Wei W."/>
            <person name="Wang X."/>
            <person name="Wang C."/>
            <person name="Huo Q."/>
            <person name="Li W."/>
            <person name="Guo W."/>
            <person name="Chen H."/>
            <person name="Chen S."/>
            <person name="Zhou L."/>
            <person name="Zhou L."/>
            <person name="Ni X."/>
            <person name="Tian J."/>
            <person name="Zhou Y."/>
            <person name="Sheng Y."/>
            <person name="Liu T."/>
            <person name="Pan Y."/>
            <person name="Xia L."/>
            <person name="Li J."/>
            <person name="Zhao F."/>
            <person name="Cao W."/>
        </authorList>
    </citation>
    <scope>NUCLEOTIDE SEQUENCE</scope>
    <source>
        <strain evidence="4">Rsan-2018</strain>
        <tissue evidence="4">Larvae</tissue>
    </source>
</reference>
<feature type="compositionally biased region" description="Basic residues" evidence="2">
    <location>
        <begin position="1303"/>
        <end position="1352"/>
    </location>
</feature>
<reference evidence="4" key="1">
    <citation type="journal article" date="2020" name="Cell">
        <title>Large-Scale Comparative Analyses of Tick Genomes Elucidate Their Genetic Diversity and Vector Capacities.</title>
        <authorList>
            <consortium name="Tick Genome and Microbiome Consortium (TIGMIC)"/>
            <person name="Jia N."/>
            <person name="Wang J."/>
            <person name="Shi W."/>
            <person name="Du L."/>
            <person name="Sun Y."/>
            <person name="Zhan W."/>
            <person name="Jiang J.F."/>
            <person name="Wang Q."/>
            <person name="Zhang B."/>
            <person name="Ji P."/>
            <person name="Bell-Sakyi L."/>
            <person name="Cui X.M."/>
            <person name="Yuan T.T."/>
            <person name="Jiang B.G."/>
            <person name="Yang W.F."/>
            <person name="Lam T.T."/>
            <person name="Chang Q.C."/>
            <person name="Ding S.J."/>
            <person name="Wang X.J."/>
            <person name="Zhu J.G."/>
            <person name="Ruan X.D."/>
            <person name="Zhao L."/>
            <person name="Wei J.T."/>
            <person name="Ye R.Z."/>
            <person name="Que T.C."/>
            <person name="Du C.H."/>
            <person name="Zhou Y.H."/>
            <person name="Cheng J.X."/>
            <person name="Dai P.F."/>
            <person name="Guo W.B."/>
            <person name="Han X.H."/>
            <person name="Huang E.J."/>
            <person name="Li L.F."/>
            <person name="Wei W."/>
            <person name="Gao Y.C."/>
            <person name="Liu J.Z."/>
            <person name="Shao H.Z."/>
            <person name="Wang X."/>
            <person name="Wang C.C."/>
            <person name="Yang T.C."/>
            <person name="Huo Q.B."/>
            <person name="Li W."/>
            <person name="Chen H.Y."/>
            <person name="Chen S.E."/>
            <person name="Zhou L.G."/>
            <person name="Ni X.B."/>
            <person name="Tian J.H."/>
            <person name="Sheng Y."/>
            <person name="Liu T."/>
            <person name="Pan Y.S."/>
            <person name="Xia L.Y."/>
            <person name="Li J."/>
            <person name="Zhao F."/>
            <person name="Cao W.C."/>
        </authorList>
    </citation>
    <scope>NUCLEOTIDE SEQUENCE</scope>
    <source>
        <strain evidence="4">Rsan-2018</strain>
    </source>
</reference>
<feature type="compositionally biased region" description="Basic and acidic residues" evidence="2">
    <location>
        <begin position="1690"/>
        <end position="1700"/>
    </location>
</feature>
<evidence type="ECO:0000313" key="4">
    <source>
        <dbReference type="EMBL" id="KAH7935933.1"/>
    </source>
</evidence>
<gene>
    <name evidence="4" type="ORF">HPB52_015235</name>
</gene>
<dbReference type="PANTHER" id="PTHR11733">
    <property type="entry name" value="ZINC METALLOPROTEASE FAMILY M13 NEPRILYSIN-RELATED"/>
    <property type="match status" value="1"/>
</dbReference>
<dbReference type="InterPro" id="IPR024079">
    <property type="entry name" value="MetalloPept_cat_dom_sf"/>
</dbReference>
<feature type="compositionally biased region" description="Basic and acidic residues" evidence="2">
    <location>
        <begin position="222"/>
        <end position="232"/>
    </location>
</feature>
<comment type="similarity">
    <text evidence="1">Belongs to the peptidase M13 family.</text>
</comment>
<sequence>MEGRKPSVARSSRSPAFPRCGQSRGAGQPPPVASSRKRSPKPSPRRAGDLPTFSRRAMTRCPSEDGDDGALPTTPPPTDTPERVAFVPAPKRPLRVATLAINRRQPLPTPRERHERFQQSSGATSSPPKKRAASRQRLGTWFRRDMGDSAYVAASAREAVEVDKSTAGLLTGADDGHGSPRTGEAPAVPAGRASGRPQVAPEKRGKRPAPRSSVQVYVDIQKLGKEKREDKSAGLPETGARGRPTPINEDSEMSPLRSGAGSEVSLTVGTSIQRERRSSLLHNITTSISTVLSRFFRNGAVAEQQPEPARRTGQAMRTERSEDIEAALGLELGANDETEATGRQGGGSARSRHHLDLYRGLAASGLSLTQIIRLPEGVELSAKPRRRSKAEPGEINGVGTELVELPDEPADHADMQQPPGRSKAERKESFADLPAVVEAHAEPAHQGEEKERRLSGKGIERDKDGTDTEGPHVSKVPDAEARRKSVGGKNRHKEKAGSNKDGEVSEVSSGAKGRRASESNRKIHQKKRKKSAPESDVTEKTIAESSEESESTGKRLRRKSSTAQGSARKASMMEQLQELPSSTSEGGRRKSHQRDRKKSRDDATEEVSGETEQSSPRKTGESRRKSSTAHGRKKENSRRGSMKNTDAQESGSPDSKRAAVPSKSPHSQGGDLLEDAVKSPEELGKSTLRTKSKAHVIPFERRLSTNSGSQRLAAALRKEDALHGDGLDSRIGSPEEATMKKTASLSSMAMISKSKSDGKKEGAESTASEDKRKKQHSKGSAESHATGPNREESAVAKEVSATTGGKKALGGGRASTKERLAKSKKKKVGAHKSRDKSSRDLEKQLVAIKETEQALATVKDHERPLQVHEEAGIIALPFEGGLAKLKTDAKAGAEPGTAPNRAHQRRRSRQAGVDKYSELKGDPSRAPSPGSDDGESGHGRKISLEKEGSRKVPQEAGGDGKTQEPGSPEGGNQDDEKSPKGKPGKAKGKSKGHAHKHEHKHGRKHHGHEHHKHKKRSRKGSDETATRCVETQTCLVSPIVEKGGASCRDFSFGVTLSPVISGTLRRPSDKKRSYDIRRPSKDVPEATKMASESPEPISRPTDDHGSKKHSKKSKKSKRHSKGSKRARKERKKRKSKVSGSPLSDVKPETVPQGDKPHKPPRKPEPMSKPLSDVAHTELGSDEGKKAASMSSEERVGDQSADKVKHFEHKSSKGRKSKRSKQGRKKGGKRGAHRDHPDAGESVPFRFGRSPSESRQLSRSTMATETARLLSPAEDIQAGGAGGVGGEDQKAGKDESPERSKGEHRSKKSKSKSSRRHGKHGKTSPHRGSGKRKFKRKSGRHGKRSSSKKKGHEKRSPEHGERTSSPEGPTAKEKGEEKAAVESKGEQGGRETDVDVSRRPVTEGAHEQQESVSPEQSKKSKEQREKSHISKSKDRRSKSSKNRDKRKKSRGHHSKSSKDKTLRKHLRTEGGASLTKELSPSEGRTKMPSSADSAGEGERVFDFDMSSRPVISGKYGHRETKKGTGQPEPKVSVSKSLKGGKRAREDKHRKHHGSRKSHGRHSKGSRKRRKPDRKKARDDDKDVAKSPSSSTAHSILTSPEERITPEKDHRDHSTAAAVERANGGGSRDFDFVVGLRPRTRGTLPRPDLTQIGEPAVVEAFERCQSATYVRIVRGHDGLATRAYSESPSAGDWKKTAKDRERKSRRHRTRSHSRRSKSKSSRRSKSKGDRSKGRSSKQSRSRRSSRSCKTHSRSFGSKRGRRKRRSRSKRSSSRSKKREKRRRRHRKDSRRRRRRHDRGGRRRRGRSRSARRRKMIRRLLVEEASRPSQAPALSCLLVTLLAFTAVLTLCVGVLYYYIIVVKPRHTTPETTTYAVIVDSSTKRTTPGHGRPTTRTTTTVTSSEHPLPPVPPTTGVYYCSTDYCDREAHYIGNILAGEMNPCDNFYQHVCARWKRQHFNEVPQHASFVSQETLLEESLAARFTADVAGTSQGDVRVASKLYGACADRWHRDNVSNRTMQLVFERWSIQEWPRTSPPTGGTSAVYRFAAELVRDLGLATLVGAGVSVYPNNPNVTLVELYQPRLLLHEASVESVVVRQFFTRAVDEATAYQRGLFMAGLNESLFKVHTALASLVHPSFGAADDSDDPVVRQVGQLGRGLTEFLQVLLADVRSQVSRHEKVLLRSKHYLLDQLDEKLKSVSSLDALNYMGLLAYIRVSPFLPPSDVPRLRLLFAETIMGRTLVDSHEPPSRFCARLTERTLPDCFAKMSQQWRQASNQDVAALEWLSQLESVFLGHVMDFVWMNELSSLLVRYRLKRVVTVQFGQLPGEQHQCAPTGSLNTENALLFFLDVTKRLQGQLFEGLLVNGSTLRHRLAASHSDLAGVATFERALRTIHVPAALFNVSVPINSSVFVFHLARVAVRLYRGLVQLLDDNPYEFETPLGLTDELRRRRADLVSCFAKDALRRLPARFGGTRAVERQLGTAFLEQTSALGLSVNAFDELLNVRRIWHLDLRFKQLPHMSARQLFFIYFALDNCADEDESIHWNRLPAEQLVNVPLRHTRQFAEAFRCRGGQDRMAASPGSEFCEVFRRHPRERRVWEAHRSQYGPVNGTPVAEGA</sequence>
<evidence type="ECO:0000256" key="1">
    <source>
        <dbReference type="ARBA" id="ARBA00007357"/>
    </source>
</evidence>
<feature type="compositionally biased region" description="Polar residues" evidence="2">
    <location>
        <begin position="642"/>
        <end position="653"/>
    </location>
</feature>
<feature type="compositionally biased region" description="Basic and acidic residues" evidence="2">
    <location>
        <begin position="675"/>
        <end position="684"/>
    </location>
</feature>
<dbReference type="InterPro" id="IPR042089">
    <property type="entry name" value="Peptidase_M13_dom_2"/>
</dbReference>
<feature type="compositionally biased region" description="Basic residues" evidence="2">
    <location>
        <begin position="625"/>
        <end position="636"/>
    </location>
</feature>
<proteinExistence type="inferred from homology"/>
<feature type="compositionally biased region" description="Basic residues" evidence="2">
    <location>
        <begin position="1106"/>
        <end position="1136"/>
    </location>
</feature>
<feature type="compositionally biased region" description="Basic and acidic residues" evidence="2">
    <location>
        <begin position="716"/>
        <end position="728"/>
    </location>
</feature>
<feature type="domain" description="Peptidase M13 N-terminal" evidence="3">
    <location>
        <begin position="1938"/>
        <end position="2300"/>
    </location>
</feature>
<dbReference type="InterPro" id="IPR000718">
    <property type="entry name" value="Peptidase_M13"/>
</dbReference>
<feature type="compositionally biased region" description="Basic and acidic residues" evidence="2">
    <location>
        <begin position="531"/>
        <end position="542"/>
    </location>
</feature>
<dbReference type="PROSITE" id="PS51885">
    <property type="entry name" value="NEPRILYSIN"/>
    <property type="match status" value="1"/>
</dbReference>
<feature type="compositionally biased region" description="Basic residues" evidence="2">
    <location>
        <begin position="1701"/>
        <end position="1723"/>
    </location>
</feature>
<feature type="region of interest" description="Disordered" evidence="2">
    <location>
        <begin position="1"/>
        <end position="143"/>
    </location>
</feature>
<feature type="compositionally biased region" description="Basic and acidic residues" evidence="2">
    <location>
        <begin position="754"/>
        <end position="772"/>
    </location>
</feature>
<feature type="compositionally biased region" description="Low complexity" evidence="2">
    <location>
        <begin position="1633"/>
        <end position="1647"/>
    </location>
</feature>
<feature type="compositionally biased region" description="Basic and acidic residues" evidence="2">
    <location>
        <begin position="1286"/>
        <end position="1302"/>
    </location>
</feature>
<feature type="compositionally biased region" description="Basic and acidic residues" evidence="2">
    <location>
        <begin position="1574"/>
        <end position="1583"/>
    </location>
</feature>